<dbReference type="Pfam" id="PF00621">
    <property type="entry name" value="RhoGEF"/>
    <property type="match status" value="1"/>
</dbReference>
<dbReference type="GO" id="GO:0005085">
    <property type="term" value="F:guanyl-nucleotide exchange factor activity"/>
    <property type="evidence" value="ECO:0007669"/>
    <property type="project" value="UniProtKB-KW"/>
</dbReference>
<evidence type="ECO:0000256" key="9">
    <source>
        <dbReference type="SAM" id="MobiDB-lite"/>
    </source>
</evidence>
<evidence type="ECO:0000259" key="11">
    <source>
        <dbReference type="PROSITE" id="PS50010"/>
    </source>
</evidence>
<dbReference type="RefSeq" id="XP_031025395.1">
    <property type="nucleotide sequence ID" value="XM_031168619.1"/>
</dbReference>
<dbReference type="SMART" id="SM00721">
    <property type="entry name" value="BAR"/>
    <property type="match status" value="1"/>
</dbReference>
<dbReference type="OrthoDB" id="10256089at2759"/>
<dbReference type="PROSITE" id="PS50010">
    <property type="entry name" value="DH_2"/>
    <property type="match status" value="1"/>
</dbReference>
<dbReference type="GO" id="GO:0005795">
    <property type="term" value="C:Golgi stack"/>
    <property type="evidence" value="ECO:0007669"/>
    <property type="project" value="UniProtKB-SubCell"/>
</dbReference>
<dbReference type="InterPro" id="IPR004148">
    <property type="entry name" value="BAR_dom"/>
</dbReference>
<evidence type="ECO:0000256" key="7">
    <source>
        <dbReference type="ARBA" id="ARBA00032587"/>
    </source>
</evidence>
<feature type="region of interest" description="Disordered" evidence="9">
    <location>
        <begin position="1"/>
        <end position="136"/>
    </location>
</feature>
<evidence type="ECO:0000313" key="14">
    <source>
        <dbReference type="Proteomes" id="UP000319731"/>
    </source>
</evidence>
<feature type="compositionally biased region" description="Low complexity" evidence="9">
    <location>
        <begin position="229"/>
        <end position="241"/>
    </location>
</feature>
<dbReference type="PANTHER" id="PTHR22834:SF20">
    <property type="entry name" value="SH3 DOMAIN-CONTAINING PROTEIN"/>
    <property type="match status" value="1"/>
</dbReference>
<dbReference type="GO" id="GO:0032955">
    <property type="term" value="P:regulation of division septum assembly"/>
    <property type="evidence" value="ECO:0007669"/>
    <property type="project" value="TreeGrafter"/>
</dbReference>
<reference evidence="13 14" key="1">
    <citation type="journal article" date="2019" name="Sci. Rep.">
        <title>Comparative genomics of chytrid fungi reveal insights into the obligate biotrophic and pathogenic lifestyle of Synchytrium endobioticum.</title>
        <authorList>
            <person name="van de Vossenberg B.T.L.H."/>
            <person name="Warris S."/>
            <person name="Nguyen H.D.T."/>
            <person name="van Gent-Pelzer M.P.E."/>
            <person name="Joly D.L."/>
            <person name="van de Geest H.C."/>
            <person name="Bonants P.J.M."/>
            <person name="Smith D.S."/>
            <person name="Levesque C.A."/>
            <person name="van der Lee T.A.J."/>
        </authorList>
    </citation>
    <scope>NUCLEOTIDE SEQUENCE [LARGE SCALE GENOMIC DNA]</scope>
    <source>
        <strain evidence="13 14">JEL517</strain>
    </source>
</reference>
<dbReference type="InterPro" id="IPR001452">
    <property type="entry name" value="SH3_domain"/>
</dbReference>
<feature type="compositionally biased region" description="Low complexity" evidence="9">
    <location>
        <begin position="178"/>
        <end position="189"/>
    </location>
</feature>
<evidence type="ECO:0000256" key="8">
    <source>
        <dbReference type="PROSITE-ProRule" id="PRU00192"/>
    </source>
</evidence>
<gene>
    <name evidence="13" type="ORF">SmJEL517_g02691</name>
</gene>
<feature type="domain" description="SH3" evidence="10">
    <location>
        <begin position="1095"/>
        <end position="1171"/>
    </location>
</feature>
<dbReference type="CDD" id="cd00174">
    <property type="entry name" value="SH3"/>
    <property type="match status" value="1"/>
</dbReference>
<dbReference type="PROSITE" id="PS51021">
    <property type="entry name" value="BAR"/>
    <property type="match status" value="1"/>
</dbReference>
<dbReference type="InterPro" id="IPR000219">
    <property type="entry name" value="DH_dom"/>
</dbReference>
<keyword evidence="5" id="KW-0344">Guanine-nucleotide releasing factor</keyword>
<feature type="compositionally biased region" description="Low complexity" evidence="9">
    <location>
        <begin position="1025"/>
        <end position="1046"/>
    </location>
</feature>
<protein>
    <recommendedName>
        <fullName evidence="3">Dynamin-binding protein</fullName>
    </recommendedName>
    <alternativeName>
        <fullName evidence="7">Scaffold protein Tuba</fullName>
    </alternativeName>
</protein>
<feature type="compositionally biased region" description="Pro residues" evidence="9">
    <location>
        <begin position="242"/>
        <end position="253"/>
    </location>
</feature>
<evidence type="ECO:0000259" key="12">
    <source>
        <dbReference type="PROSITE" id="PS51021"/>
    </source>
</evidence>
<name>A0A507C0U9_9FUNG</name>
<feature type="domain" description="BAR" evidence="12">
    <location>
        <begin position="647"/>
        <end position="855"/>
    </location>
</feature>
<dbReference type="Pfam" id="PF03114">
    <property type="entry name" value="BAR"/>
    <property type="match status" value="1"/>
</dbReference>
<dbReference type="SUPFAM" id="SSF50044">
    <property type="entry name" value="SH3-domain"/>
    <property type="match status" value="1"/>
</dbReference>
<dbReference type="AlphaFoldDB" id="A0A507C0U9"/>
<dbReference type="STRING" id="1806994.A0A507C0U9"/>
<dbReference type="InterPro" id="IPR036028">
    <property type="entry name" value="SH3-like_dom_sf"/>
</dbReference>
<evidence type="ECO:0000256" key="3">
    <source>
        <dbReference type="ARBA" id="ARBA00018186"/>
    </source>
</evidence>
<dbReference type="InterPro" id="IPR035899">
    <property type="entry name" value="DBL_dom_sf"/>
</dbReference>
<comment type="caution">
    <text evidence="13">The sequence shown here is derived from an EMBL/GenBank/DDBJ whole genome shotgun (WGS) entry which is preliminary data.</text>
</comment>
<dbReference type="SUPFAM" id="SSF48065">
    <property type="entry name" value="DBL homology domain (DH-domain)"/>
    <property type="match status" value="1"/>
</dbReference>
<feature type="compositionally biased region" description="Polar residues" evidence="9">
    <location>
        <begin position="937"/>
        <end position="956"/>
    </location>
</feature>
<dbReference type="InterPro" id="IPR001331">
    <property type="entry name" value="GDS_CDC24_CS"/>
</dbReference>
<organism evidence="13 14">
    <name type="scientific">Synchytrium microbalum</name>
    <dbReference type="NCBI Taxonomy" id="1806994"/>
    <lineage>
        <taxon>Eukaryota</taxon>
        <taxon>Fungi</taxon>
        <taxon>Fungi incertae sedis</taxon>
        <taxon>Chytridiomycota</taxon>
        <taxon>Chytridiomycota incertae sedis</taxon>
        <taxon>Chytridiomycetes</taxon>
        <taxon>Synchytriales</taxon>
        <taxon>Synchytriaceae</taxon>
        <taxon>Synchytrium</taxon>
    </lineage>
</organism>
<evidence type="ECO:0000256" key="1">
    <source>
        <dbReference type="ARBA" id="ARBA00004282"/>
    </source>
</evidence>
<evidence type="ECO:0000256" key="2">
    <source>
        <dbReference type="ARBA" id="ARBA00004348"/>
    </source>
</evidence>
<feature type="compositionally biased region" description="Low complexity" evidence="9">
    <location>
        <begin position="65"/>
        <end position="93"/>
    </location>
</feature>
<dbReference type="EMBL" id="QEAO01000012">
    <property type="protein sequence ID" value="TPX34717.1"/>
    <property type="molecule type" value="Genomic_DNA"/>
</dbReference>
<evidence type="ECO:0000256" key="6">
    <source>
        <dbReference type="ARBA" id="ARBA00022949"/>
    </source>
</evidence>
<dbReference type="PROSITE" id="PS50002">
    <property type="entry name" value="SH3"/>
    <property type="match status" value="1"/>
</dbReference>
<feature type="compositionally biased region" description="Low complexity" evidence="9">
    <location>
        <begin position="395"/>
        <end position="409"/>
    </location>
</feature>
<feature type="region of interest" description="Disordered" evidence="9">
    <location>
        <begin position="916"/>
        <end position="1088"/>
    </location>
</feature>
<dbReference type="GeneID" id="42003916"/>
<keyword evidence="4 8" id="KW-0728">SH3 domain</keyword>
<feature type="compositionally biased region" description="Polar residues" evidence="9">
    <location>
        <begin position="25"/>
        <end position="55"/>
    </location>
</feature>
<proteinExistence type="predicted"/>
<dbReference type="Proteomes" id="UP000319731">
    <property type="component" value="Unassembled WGS sequence"/>
</dbReference>
<feature type="compositionally biased region" description="Basic residues" evidence="9">
    <location>
        <begin position="94"/>
        <end position="103"/>
    </location>
</feature>
<feature type="compositionally biased region" description="Polar residues" evidence="9">
    <location>
        <begin position="979"/>
        <end position="1009"/>
    </location>
</feature>
<feature type="region of interest" description="Disordered" evidence="9">
    <location>
        <begin position="312"/>
        <end position="428"/>
    </location>
</feature>
<dbReference type="GO" id="GO:0035556">
    <property type="term" value="P:intracellular signal transduction"/>
    <property type="evidence" value="ECO:0007669"/>
    <property type="project" value="InterPro"/>
</dbReference>
<feature type="region of interest" description="Disordered" evidence="9">
    <location>
        <begin position="166"/>
        <end position="291"/>
    </location>
</feature>
<accession>A0A507C0U9</accession>
<dbReference type="InterPro" id="IPR027267">
    <property type="entry name" value="AH/BAR_dom_sf"/>
</dbReference>
<dbReference type="Gene3D" id="1.20.1270.60">
    <property type="entry name" value="Arfaptin homology (AH) domain/BAR domain"/>
    <property type="match status" value="1"/>
</dbReference>
<dbReference type="GO" id="GO:0031991">
    <property type="term" value="P:regulation of actomyosin contractile ring contraction"/>
    <property type="evidence" value="ECO:0007669"/>
    <property type="project" value="TreeGrafter"/>
</dbReference>
<comment type="subcellular location">
    <subcellularLocation>
        <location evidence="1">Cell junction</location>
    </subcellularLocation>
    <subcellularLocation>
        <location evidence="2">Golgi apparatus</location>
        <location evidence="2">Golgi stack</location>
    </subcellularLocation>
</comment>
<dbReference type="InterPro" id="IPR051492">
    <property type="entry name" value="Dynamin-Rho_GEF"/>
</dbReference>
<keyword evidence="6" id="KW-0965">Cell junction</keyword>
<evidence type="ECO:0000313" key="13">
    <source>
        <dbReference type="EMBL" id="TPX34717.1"/>
    </source>
</evidence>
<sequence>MEEDTSMESTEPRKRVGDLAKMFEQSANSNITPQTSTSRPLHKQTSAATFRSSVISPEGSAIRKMASSVAMSTSNSSTPQHSSTQQPWQSQQRKQPHHSKPKSRNTSSNNDSSGNGKRSSAGSDSETDYDAQGKRLSVSRLSRIFEAEDANTAPKYNGNTGQLAFGVVKTDSGRGPGSLKYKSSSASISTEDGQGASSGISLNRSLRNPPPVRPAKPANLSADPIIIAPRPISPTSVSTSSPPKPGYSRPPMPSKKRSVNPFVAGPTPPPSITSPVHSESPPTASHTEEEPVAVMPVRPLAERIAALNAGAGGLTFEPPKTAPSLSRTPSVTRPIISPNSPVMNANLIAPPSPMTRDSSMNREGTPPPLTELPESAYVGQRSPISEDFSRMAGRSSPFSPPTSSTPVPSEDGGEMTEEDQAKKRESRRRNVLKELVDTERSFLNDMEVLRDVFYYPSIQTGVLSESDVKILFSNLESVIDVSRWFLSYLDEACVPDDDYAGDAFMNAAPQLEEVFTEFCKHNESSVTRLQELAGPTGADEVKEFLKSAQGELAGRTQAWDLGSLLIKPVQRVLKYPLLIKQLIKDTTSTHSDFQQLGRAYVEMERIAEKINEVKRRKDIVEKYVEGKGSTNIVRGINKKLARGTQRVKEGVGLSKGSVDTTYEALSDRFESLQRDMLELRQACGDWIKSVREYSELEDTFATAWDEVYSIDRGSHVVSEYRKASARISASLWRDADTRMKGTVYSTMDSLQGQFKNPTVLMKKRDAKLLDFNRVKEARTRGDPVDRALAESADTYTSMNAQLVEELPKFLSLVESMIDIIVVRIVTVQAQTYYDLHTIMNILPPGAIVDGLQVVPLYQQSVAVGGTVESAFKGMGALSKWRRSIWGDQTTSSEAEYLVDGIAVGAGFAAPDRALSPDLSDASSTHAPFGRPAPGSWSPITHSRTVTGESESSTATSPYIPPRPVVAMPSPKLGIPTRPSIPSRNSSEGTSPTLRRHNSQSMKPSASGSSLFRPFEFGTKRKDGLSSSSSTSITSNNYNSTNNHQSNVDNVELPSRPAPPPRPQSNHGPGQRRSRALSADRASRTSVHEALSPTSNYLFDADVVYAFDPEDELEVRLEPGDVVRIERLGAASDGSEADGSEDWWFGEIIESSDDRTGTRGWVPRLYLEPRRRPSISHVW</sequence>
<dbReference type="Gene3D" id="2.30.30.40">
    <property type="entry name" value="SH3 Domains"/>
    <property type="match status" value="1"/>
</dbReference>
<feature type="compositionally biased region" description="Polar residues" evidence="9">
    <location>
        <begin position="190"/>
        <end position="206"/>
    </location>
</feature>
<evidence type="ECO:0000256" key="4">
    <source>
        <dbReference type="ARBA" id="ARBA00022443"/>
    </source>
</evidence>
<dbReference type="CDD" id="cd00160">
    <property type="entry name" value="RhoGEF"/>
    <property type="match status" value="1"/>
</dbReference>
<dbReference type="SMART" id="SM00326">
    <property type="entry name" value="SH3"/>
    <property type="match status" value="1"/>
</dbReference>
<feature type="compositionally biased region" description="Polar residues" evidence="9">
    <location>
        <begin position="323"/>
        <end position="343"/>
    </location>
</feature>
<dbReference type="SMART" id="SM00325">
    <property type="entry name" value="RhoGEF"/>
    <property type="match status" value="1"/>
</dbReference>
<feature type="domain" description="DH" evidence="11">
    <location>
        <begin position="427"/>
        <end position="613"/>
    </location>
</feature>
<feature type="compositionally biased region" description="Low complexity" evidence="9">
    <location>
        <begin position="104"/>
        <end position="120"/>
    </location>
</feature>
<dbReference type="PANTHER" id="PTHR22834">
    <property type="entry name" value="NUCLEAR FUSION PROTEIN FUS2"/>
    <property type="match status" value="1"/>
</dbReference>
<dbReference type="PROSITE" id="PS00741">
    <property type="entry name" value="DH_1"/>
    <property type="match status" value="1"/>
</dbReference>
<keyword evidence="14" id="KW-1185">Reference proteome</keyword>
<evidence type="ECO:0000256" key="5">
    <source>
        <dbReference type="ARBA" id="ARBA00022658"/>
    </source>
</evidence>
<dbReference type="Gene3D" id="1.20.900.10">
    <property type="entry name" value="Dbl homology (DH) domain"/>
    <property type="match status" value="1"/>
</dbReference>
<evidence type="ECO:0000259" key="10">
    <source>
        <dbReference type="PROSITE" id="PS50002"/>
    </source>
</evidence>
<feature type="compositionally biased region" description="Polar residues" evidence="9">
    <location>
        <begin position="273"/>
        <end position="285"/>
    </location>
</feature>
<dbReference type="SUPFAM" id="SSF103657">
    <property type="entry name" value="BAR/IMD domain-like"/>
    <property type="match status" value="1"/>
</dbReference>